<reference evidence="1 2" key="1">
    <citation type="submission" date="2020-12" db="EMBL/GenBank/DDBJ databases">
        <title>Olleya sediminilitoris sp. nov., isolated from a tidal flat.</title>
        <authorList>
            <person name="Park S."/>
            <person name="Yoon J.-H."/>
        </authorList>
    </citation>
    <scope>NUCLEOTIDE SEQUENCE [LARGE SCALE GENOMIC DNA]</scope>
    <source>
        <strain evidence="1 2">YSTF-M6</strain>
    </source>
</reference>
<proteinExistence type="predicted"/>
<evidence type="ECO:0000313" key="1">
    <source>
        <dbReference type="EMBL" id="MBL7558216.1"/>
    </source>
</evidence>
<dbReference type="EMBL" id="JAEMEF010000001">
    <property type="protein sequence ID" value="MBL7558216.1"/>
    <property type="molecule type" value="Genomic_DNA"/>
</dbReference>
<name>A0ABS1WGH6_9FLAO</name>
<sequence>MKTYLALIIILIFIKFSFSQEEIKIDYNNPIAYFEVFLGYSGVNFEGLSLGYTGNYQKGNNLFTFRNLYIASKNVNRNRGLSKAFLFPAYINGNSLNEYGLLYGKRFVYDGSSLSLSAGISSNTLINRYKIEGLKYREKEHYIGVPFEINYKFFKKDKNRFRLFYGLIPIGRPTAFSRSFGFKLYGNFGKVTHVGFGFNYSFGFHKIYN</sequence>
<dbReference type="Proteomes" id="UP000605013">
    <property type="component" value="Unassembled WGS sequence"/>
</dbReference>
<comment type="caution">
    <text evidence="1">The sequence shown here is derived from an EMBL/GenBank/DDBJ whole genome shotgun (WGS) entry which is preliminary data.</text>
</comment>
<keyword evidence="2" id="KW-1185">Reference proteome</keyword>
<accession>A0ABS1WGH6</accession>
<evidence type="ECO:0000313" key="2">
    <source>
        <dbReference type="Proteomes" id="UP000605013"/>
    </source>
</evidence>
<dbReference type="RefSeq" id="WP_202998410.1">
    <property type="nucleotide sequence ID" value="NZ_JAEMEF010000001.1"/>
</dbReference>
<organism evidence="1 2">
    <name type="scientific">Olleya sediminilitoris</name>
    <dbReference type="NCBI Taxonomy" id="2795739"/>
    <lineage>
        <taxon>Bacteria</taxon>
        <taxon>Pseudomonadati</taxon>
        <taxon>Bacteroidota</taxon>
        <taxon>Flavobacteriia</taxon>
        <taxon>Flavobacteriales</taxon>
        <taxon>Flavobacteriaceae</taxon>
    </lineage>
</organism>
<gene>
    <name evidence="1" type="ORF">JAO71_00260</name>
</gene>
<protein>
    <recommendedName>
        <fullName evidence="3">Secreted protein</fullName>
    </recommendedName>
</protein>
<evidence type="ECO:0008006" key="3">
    <source>
        <dbReference type="Google" id="ProtNLM"/>
    </source>
</evidence>